<proteinExistence type="predicted"/>
<evidence type="ECO:0000313" key="6">
    <source>
        <dbReference type="Proteomes" id="UP000270471"/>
    </source>
</evidence>
<keyword evidence="1" id="KW-0805">Transcription regulation</keyword>
<keyword evidence="6" id="KW-1185">Reference proteome</keyword>
<dbReference type="OrthoDB" id="7989071at2"/>
<dbReference type="Gene3D" id="1.10.10.10">
    <property type="entry name" value="Winged helix-like DNA-binding domain superfamily/Winged helix DNA-binding domain"/>
    <property type="match status" value="1"/>
</dbReference>
<name>A0A3M0I9S7_9ACTN</name>
<dbReference type="Proteomes" id="UP000270471">
    <property type="component" value="Unassembled WGS sequence"/>
</dbReference>
<evidence type="ECO:0000313" key="5">
    <source>
        <dbReference type="EMBL" id="RMB85068.1"/>
    </source>
</evidence>
<dbReference type="InterPro" id="IPR036390">
    <property type="entry name" value="WH_DNA-bd_sf"/>
</dbReference>
<dbReference type="SMART" id="SM00895">
    <property type="entry name" value="FCD"/>
    <property type="match status" value="1"/>
</dbReference>
<reference evidence="5 6" key="1">
    <citation type="submission" date="2017-11" db="EMBL/GenBank/DDBJ databases">
        <title>Draft genome of actinobacteria isolated from guarana (Paullinia cupana (Mart.) Ducke.</title>
        <authorList>
            <person name="Siqueira K.A."/>
            <person name="Liotti R.G."/>
            <person name="Mendes T.A.O."/>
            <person name="Soares M.A."/>
        </authorList>
    </citation>
    <scope>NUCLEOTIDE SEQUENCE [LARGE SCALE GENOMIC DNA]</scope>
    <source>
        <strain evidence="5 6">193</strain>
    </source>
</reference>
<organism evidence="5 6">
    <name type="scientific">Streptomyces shenzhenensis</name>
    <dbReference type="NCBI Taxonomy" id="943815"/>
    <lineage>
        <taxon>Bacteria</taxon>
        <taxon>Bacillati</taxon>
        <taxon>Actinomycetota</taxon>
        <taxon>Actinomycetes</taxon>
        <taxon>Kitasatosporales</taxon>
        <taxon>Streptomycetaceae</taxon>
        <taxon>Streptomyces</taxon>
    </lineage>
</organism>
<accession>A0A3M0I9S7</accession>
<evidence type="ECO:0000256" key="1">
    <source>
        <dbReference type="ARBA" id="ARBA00023015"/>
    </source>
</evidence>
<dbReference type="RefSeq" id="WP_121890042.1">
    <property type="nucleotide sequence ID" value="NZ_PENI01000008.1"/>
</dbReference>
<evidence type="ECO:0000256" key="3">
    <source>
        <dbReference type="ARBA" id="ARBA00023163"/>
    </source>
</evidence>
<dbReference type="InterPro" id="IPR000524">
    <property type="entry name" value="Tscrpt_reg_HTH_GntR"/>
</dbReference>
<dbReference type="SUPFAM" id="SSF46785">
    <property type="entry name" value="Winged helix' DNA-binding domain"/>
    <property type="match status" value="1"/>
</dbReference>
<comment type="caution">
    <text evidence="5">The sequence shown here is derived from an EMBL/GenBank/DDBJ whole genome shotgun (WGS) entry which is preliminary data.</text>
</comment>
<dbReference type="Gene3D" id="1.20.120.530">
    <property type="entry name" value="GntR ligand-binding domain-like"/>
    <property type="match status" value="1"/>
</dbReference>
<dbReference type="SMART" id="SM00345">
    <property type="entry name" value="HTH_GNTR"/>
    <property type="match status" value="1"/>
</dbReference>
<keyword evidence="2" id="KW-0238">DNA-binding</keyword>
<dbReference type="PRINTS" id="PR00035">
    <property type="entry name" value="HTHGNTR"/>
</dbReference>
<dbReference type="InterPro" id="IPR011711">
    <property type="entry name" value="GntR_C"/>
</dbReference>
<dbReference type="CDD" id="cd07377">
    <property type="entry name" value="WHTH_GntR"/>
    <property type="match status" value="1"/>
</dbReference>
<dbReference type="EMBL" id="PENI01000008">
    <property type="protein sequence ID" value="RMB85068.1"/>
    <property type="molecule type" value="Genomic_DNA"/>
</dbReference>
<protein>
    <submittedName>
        <fullName evidence="5">GntR family transcriptional regulator</fullName>
    </submittedName>
</protein>
<sequence length="235" mass="24877">MSAVEKAVHGLRRMISSGRLGAGDRLPPEAGLCEELGVSRSSLREAVRMLAALGVVESRHGSGTFVSQLRPAEMIGSLSLTVELLPLDGVLELFEARRVLEAHVAAQAAARITPEELKALIAVMEALEATDDPDEGSELNHRFHSEIARVAGNPSIESLLTVLSHRSRAYQVYLLPEGPAMKRESDAGHRAITDALAQRDPAAAAAAAAAHIACSARWLEACRPPVTDQGASTAV</sequence>
<gene>
    <name evidence="5" type="ORF">CTZ28_15760</name>
</gene>
<dbReference type="PROSITE" id="PS50949">
    <property type="entry name" value="HTH_GNTR"/>
    <property type="match status" value="1"/>
</dbReference>
<evidence type="ECO:0000256" key="2">
    <source>
        <dbReference type="ARBA" id="ARBA00023125"/>
    </source>
</evidence>
<dbReference type="Pfam" id="PF00392">
    <property type="entry name" value="GntR"/>
    <property type="match status" value="1"/>
</dbReference>
<evidence type="ECO:0000259" key="4">
    <source>
        <dbReference type="PROSITE" id="PS50949"/>
    </source>
</evidence>
<dbReference type="InterPro" id="IPR008920">
    <property type="entry name" value="TF_FadR/GntR_C"/>
</dbReference>
<feature type="domain" description="HTH gntR-type" evidence="4">
    <location>
        <begin position="1"/>
        <end position="69"/>
    </location>
</feature>
<dbReference type="AlphaFoldDB" id="A0A3M0I9S7"/>
<dbReference type="PANTHER" id="PTHR43537">
    <property type="entry name" value="TRANSCRIPTIONAL REGULATOR, GNTR FAMILY"/>
    <property type="match status" value="1"/>
</dbReference>
<dbReference type="PANTHER" id="PTHR43537:SF5">
    <property type="entry name" value="UXU OPERON TRANSCRIPTIONAL REGULATOR"/>
    <property type="match status" value="1"/>
</dbReference>
<dbReference type="GO" id="GO:0003700">
    <property type="term" value="F:DNA-binding transcription factor activity"/>
    <property type="evidence" value="ECO:0007669"/>
    <property type="project" value="InterPro"/>
</dbReference>
<dbReference type="Pfam" id="PF07729">
    <property type="entry name" value="FCD"/>
    <property type="match status" value="1"/>
</dbReference>
<dbReference type="SUPFAM" id="SSF48008">
    <property type="entry name" value="GntR ligand-binding domain-like"/>
    <property type="match status" value="1"/>
</dbReference>
<keyword evidence="3" id="KW-0804">Transcription</keyword>
<dbReference type="GO" id="GO:0003677">
    <property type="term" value="F:DNA binding"/>
    <property type="evidence" value="ECO:0007669"/>
    <property type="project" value="UniProtKB-KW"/>
</dbReference>
<dbReference type="InterPro" id="IPR036388">
    <property type="entry name" value="WH-like_DNA-bd_sf"/>
</dbReference>